<gene>
    <name evidence="1" type="ORF">F444_02528</name>
</gene>
<dbReference type="InterPro" id="IPR039421">
    <property type="entry name" value="Type_1_exporter"/>
</dbReference>
<organism evidence="1 2">
    <name type="scientific">Phytophthora nicotianae P1976</name>
    <dbReference type="NCBI Taxonomy" id="1317066"/>
    <lineage>
        <taxon>Eukaryota</taxon>
        <taxon>Sar</taxon>
        <taxon>Stramenopiles</taxon>
        <taxon>Oomycota</taxon>
        <taxon>Peronosporomycetes</taxon>
        <taxon>Peronosporales</taxon>
        <taxon>Peronosporaceae</taxon>
        <taxon>Phytophthora</taxon>
    </lineage>
</organism>
<dbReference type="PANTHER" id="PTHR43394:SF1">
    <property type="entry name" value="ATP-BINDING CASSETTE SUB-FAMILY B MEMBER 10, MITOCHONDRIAL"/>
    <property type="match status" value="1"/>
</dbReference>
<dbReference type="AlphaFoldDB" id="A0A081AX51"/>
<dbReference type="PANTHER" id="PTHR43394">
    <property type="entry name" value="ATP-DEPENDENT PERMEASE MDL1, MITOCHONDRIAL"/>
    <property type="match status" value="1"/>
</dbReference>
<dbReference type="InterPro" id="IPR027417">
    <property type="entry name" value="P-loop_NTPase"/>
</dbReference>
<accession>A0A081AX51</accession>
<dbReference type="SUPFAM" id="SSF52540">
    <property type="entry name" value="P-loop containing nucleoside triphosphate hydrolases"/>
    <property type="match status" value="1"/>
</dbReference>
<evidence type="ECO:0000313" key="2">
    <source>
        <dbReference type="Proteomes" id="UP000028582"/>
    </source>
</evidence>
<dbReference type="EMBL" id="ANJA01000506">
    <property type="protein sequence ID" value="ETO83462.1"/>
    <property type="molecule type" value="Genomic_DNA"/>
</dbReference>
<dbReference type="GO" id="GO:0090374">
    <property type="term" value="P:oligopeptide export from mitochondrion"/>
    <property type="evidence" value="ECO:0007669"/>
    <property type="project" value="TreeGrafter"/>
</dbReference>
<comment type="caution">
    <text evidence="1">The sequence shown here is derived from an EMBL/GenBank/DDBJ whole genome shotgun (WGS) entry which is preliminary data.</text>
</comment>
<name>A0A081AX51_PHYNI</name>
<evidence type="ECO:0000313" key="1">
    <source>
        <dbReference type="EMBL" id="ETO83462.1"/>
    </source>
</evidence>
<feature type="non-terminal residue" evidence="1">
    <location>
        <position position="1"/>
    </location>
</feature>
<proteinExistence type="predicted"/>
<protein>
    <submittedName>
        <fullName evidence="1">Uncharacterized protein</fullName>
    </submittedName>
</protein>
<dbReference type="GO" id="GO:0005743">
    <property type="term" value="C:mitochondrial inner membrane"/>
    <property type="evidence" value="ECO:0007669"/>
    <property type="project" value="TreeGrafter"/>
</dbReference>
<reference evidence="1 2" key="1">
    <citation type="submission" date="2013-11" db="EMBL/GenBank/DDBJ databases">
        <title>The Genome Sequence of Phytophthora parasitica P1976.</title>
        <authorList>
            <consortium name="The Broad Institute Genomics Platform"/>
            <person name="Russ C."/>
            <person name="Tyler B."/>
            <person name="Panabieres F."/>
            <person name="Shan W."/>
            <person name="Tripathy S."/>
            <person name="Grunwald N."/>
            <person name="Machado M."/>
            <person name="Johnson C.S."/>
            <person name="Walker B."/>
            <person name="Young S."/>
            <person name="Zeng Q."/>
            <person name="Gargeya S."/>
            <person name="Fitzgerald M."/>
            <person name="Haas B."/>
            <person name="Abouelleil A."/>
            <person name="Allen A.W."/>
            <person name="Alvarado L."/>
            <person name="Arachchi H.M."/>
            <person name="Berlin A.M."/>
            <person name="Chapman S.B."/>
            <person name="Gainer-Dewar J."/>
            <person name="Goldberg J."/>
            <person name="Griggs A."/>
            <person name="Gujja S."/>
            <person name="Hansen M."/>
            <person name="Howarth C."/>
            <person name="Imamovic A."/>
            <person name="Ireland A."/>
            <person name="Larimer J."/>
            <person name="McCowan C."/>
            <person name="Murphy C."/>
            <person name="Pearson M."/>
            <person name="Poon T.W."/>
            <person name="Priest M."/>
            <person name="Roberts A."/>
            <person name="Saif S."/>
            <person name="Shea T."/>
            <person name="Sisk P."/>
            <person name="Sykes S."/>
            <person name="Wortman J."/>
            <person name="Nusbaum C."/>
            <person name="Birren B."/>
        </authorList>
    </citation>
    <scope>NUCLEOTIDE SEQUENCE [LARGE SCALE GENOMIC DNA]</scope>
    <source>
        <strain evidence="1 2">P1976</strain>
    </source>
</reference>
<dbReference type="Gene3D" id="3.40.50.300">
    <property type="entry name" value="P-loop containing nucleotide triphosphate hydrolases"/>
    <property type="match status" value="1"/>
</dbReference>
<dbReference type="OrthoDB" id="10263434at2759"/>
<sequence>TFADKTVLIIAHRINTIMHCNKIAVMDAGQVAEFGSPAELLAQSESIFASLAERSKL</sequence>
<dbReference type="GO" id="GO:0015421">
    <property type="term" value="F:ABC-type oligopeptide transporter activity"/>
    <property type="evidence" value="ECO:0007669"/>
    <property type="project" value="TreeGrafter"/>
</dbReference>
<dbReference type="Proteomes" id="UP000028582">
    <property type="component" value="Unassembled WGS sequence"/>
</dbReference>